<evidence type="ECO:0000313" key="3">
    <source>
        <dbReference type="Proteomes" id="UP000479043"/>
    </source>
</evidence>
<reference evidence="2 3" key="1">
    <citation type="submission" date="2020-01" db="EMBL/GenBank/DDBJ databases">
        <authorList>
            <person name="Chen S."/>
        </authorList>
    </citation>
    <scope>NUCLEOTIDE SEQUENCE [LARGE SCALE GENOMIC DNA]</scope>
    <source>
        <strain evidence="2 3">GS-10</strain>
    </source>
</reference>
<dbReference type="EMBL" id="WWEN01000009">
    <property type="protein sequence ID" value="MYM56992.1"/>
    <property type="molecule type" value="Genomic_DNA"/>
</dbReference>
<dbReference type="RefSeq" id="WP_160974904.1">
    <property type="nucleotide sequence ID" value="NZ_WWEN01000009.1"/>
</dbReference>
<feature type="coiled-coil region" evidence="1">
    <location>
        <begin position="1"/>
        <end position="28"/>
    </location>
</feature>
<evidence type="ECO:0000313" key="2">
    <source>
        <dbReference type="EMBL" id="MYM56992.1"/>
    </source>
</evidence>
<protein>
    <submittedName>
        <fullName evidence="2">Uncharacterized protein</fullName>
    </submittedName>
</protein>
<keyword evidence="3" id="KW-1185">Reference proteome</keyword>
<dbReference type="AlphaFoldDB" id="A0A6L8LUI8"/>
<gene>
    <name evidence="2" type="ORF">GR167_16875</name>
</gene>
<name>A0A6L8LUI8_9RHOB</name>
<organism evidence="2 3">
    <name type="scientific">Thalassovita mangrovi</name>
    <dbReference type="NCBI Taxonomy" id="2692236"/>
    <lineage>
        <taxon>Bacteria</taxon>
        <taxon>Pseudomonadati</taxon>
        <taxon>Pseudomonadota</taxon>
        <taxon>Alphaproteobacteria</taxon>
        <taxon>Rhodobacterales</taxon>
        <taxon>Roseobacteraceae</taxon>
        <taxon>Thalassovita</taxon>
    </lineage>
</organism>
<sequence length="183" mass="21736">MNEYHHLIKQHETEVNRLHAEVREAFGRSDQSKHARRDWELAAKRFREHKSEVDYLVERCMTEDIGNDGELRAFTFSYVKSDPYFFRSGYILERLLRRIKKLDLSETEKILIQELILKRIDTNALRNFRDMCRLIPMIETEGFSNKIAARLRSDEPSIRHRAEFAALYFPIRGKARGVGFEMA</sequence>
<comment type="caution">
    <text evidence="2">The sequence shown here is derived from an EMBL/GenBank/DDBJ whole genome shotgun (WGS) entry which is preliminary data.</text>
</comment>
<proteinExistence type="predicted"/>
<dbReference type="Proteomes" id="UP000479043">
    <property type="component" value="Unassembled WGS sequence"/>
</dbReference>
<accession>A0A6L8LUI8</accession>
<keyword evidence="1" id="KW-0175">Coiled coil</keyword>
<evidence type="ECO:0000256" key="1">
    <source>
        <dbReference type="SAM" id="Coils"/>
    </source>
</evidence>